<organism evidence="2 3">
    <name type="scientific">Penicillium angulare</name>
    <dbReference type="NCBI Taxonomy" id="116970"/>
    <lineage>
        <taxon>Eukaryota</taxon>
        <taxon>Fungi</taxon>
        <taxon>Dikarya</taxon>
        <taxon>Ascomycota</taxon>
        <taxon>Pezizomycotina</taxon>
        <taxon>Eurotiomycetes</taxon>
        <taxon>Eurotiomycetidae</taxon>
        <taxon>Eurotiales</taxon>
        <taxon>Aspergillaceae</taxon>
        <taxon>Penicillium</taxon>
    </lineage>
</organism>
<evidence type="ECO:0000313" key="3">
    <source>
        <dbReference type="Proteomes" id="UP001149165"/>
    </source>
</evidence>
<dbReference type="EMBL" id="JAPQKH010000006">
    <property type="protein sequence ID" value="KAJ5093416.1"/>
    <property type="molecule type" value="Genomic_DNA"/>
</dbReference>
<feature type="region of interest" description="Disordered" evidence="1">
    <location>
        <begin position="1"/>
        <end position="22"/>
    </location>
</feature>
<comment type="caution">
    <text evidence="2">The sequence shown here is derived from an EMBL/GenBank/DDBJ whole genome shotgun (WGS) entry which is preliminary data.</text>
</comment>
<evidence type="ECO:0000256" key="1">
    <source>
        <dbReference type="SAM" id="MobiDB-lite"/>
    </source>
</evidence>
<feature type="non-terminal residue" evidence="2">
    <location>
        <position position="1"/>
    </location>
</feature>
<dbReference type="Proteomes" id="UP001149165">
    <property type="component" value="Unassembled WGS sequence"/>
</dbReference>
<dbReference type="OrthoDB" id="4346651at2759"/>
<reference evidence="2" key="2">
    <citation type="journal article" date="2023" name="IMA Fungus">
        <title>Comparative genomic study of the Penicillium genus elucidates a diverse pangenome and 15 lateral gene transfer events.</title>
        <authorList>
            <person name="Petersen C."/>
            <person name="Sorensen T."/>
            <person name="Nielsen M.R."/>
            <person name="Sondergaard T.E."/>
            <person name="Sorensen J.L."/>
            <person name="Fitzpatrick D.A."/>
            <person name="Frisvad J.C."/>
            <person name="Nielsen K.L."/>
        </authorList>
    </citation>
    <scope>NUCLEOTIDE SEQUENCE</scope>
    <source>
        <strain evidence="2">IBT 30069</strain>
    </source>
</reference>
<evidence type="ECO:0000313" key="2">
    <source>
        <dbReference type="EMBL" id="KAJ5093416.1"/>
    </source>
</evidence>
<sequence>MDSKKRKKRDGSISIIDPKAKHRKINSSKKRILIRDDTEFAPDDYDGRIRRCEERIRAGYATAAFQAQLERLKEAKELRSNVLAKYPGKSLGVIERLVHLRDIAEYLEEKKDPCGELPNVKAIIAAYEAGELEWNDNATYWCKGKLLFGPTPFKWKTFRKLNTKENRGDGGFWVEG</sequence>
<proteinExistence type="predicted"/>
<gene>
    <name evidence="2" type="ORF">N7456_009277</name>
</gene>
<name>A0A9W9F4N3_9EURO</name>
<protein>
    <submittedName>
        <fullName evidence="2">Uncharacterized protein</fullName>
    </submittedName>
</protein>
<keyword evidence="3" id="KW-1185">Reference proteome</keyword>
<dbReference type="AlphaFoldDB" id="A0A9W9F4N3"/>
<reference evidence="2" key="1">
    <citation type="submission" date="2022-11" db="EMBL/GenBank/DDBJ databases">
        <authorList>
            <person name="Petersen C."/>
        </authorList>
    </citation>
    <scope>NUCLEOTIDE SEQUENCE</scope>
    <source>
        <strain evidence="2">IBT 30069</strain>
    </source>
</reference>
<accession>A0A9W9F4N3</accession>